<evidence type="ECO:0000256" key="7">
    <source>
        <dbReference type="RuleBase" id="RU003345"/>
    </source>
</evidence>
<organism evidence="9 10">
    <name type="scientific">Lunasporangiospora selenospora</name>
    <dbReference type="NCBI Taxonomy" id="979761"/>
    <lineage>
        <taxon>Eukaryota</taxon>
        <taxon>Fungi</taxon>
        <taxon>Fungi incertae sedis</taxon>
        <taxon>Mucoromycota</taxon>
        <taxon>Mortierellomycotina</taxon>
        <taxon>Mortierellomycetes</taxon>
        <taxon>Mortierellales</taxon>
        <taxon>Mortierellaceae</taxon>
        <taxon>Lunasporangiospora</taxon>
    </lineage>
</organism>
<dbReference type="GO" id="GO:0004029">
    <property type="term" value="F:aldehyde dehydrogenase (NAD+) activity"/>
    <property type="evidence" value="ECO:0007669"/>
    <property type="project" value="TreeGrafter"/>
</dbReference>
<proteinExistence type="inferred from homology"/>
<evidence type="ECO:0000256" key="6">
    <source>
        <dbReference type="PROSITE-ProRule" id="PRU10007"/>
    </source>
</evidence>
<dbReference type="Gene3D" id="3.40.605.10">
    <property type="entry name" value="Aldehyde Dehydrogenase, Chain A, domain 1"/>
    <property type="match status" value="1"/>
</dbReference>
<keyword evidence="3" id="KW-0520">NAD</keyword>
<dbReference type="AlphaFoldDB" id="A0A9P6FTN1"/>
<keyword evidence="10" id="KW-1185">Reference proteome</keyword>
<evidence type="ECO:0000256" key="3">
    <source>
        <dbReference type="ARBA" id="ARBA00023027"/>
    </source>
</evidence>
<dbReference type="FunFam" id="3.40.309.10:FF:000003">
    <property type="entry name" value="Aldehyde dehydrogenase"/>
    <property type="match status" value="1"/>
</dbReference>
<dbReference type="SUPFAM" id="SSF53720">
    <property type="entry name" value="ALDH-like"/>
    <property type="match status" value="1"/>
</dbReference>
<evidence type="ECO:0000313" key="9">
    <source>
        <dbReference type="EMBL" id="KAF9581177.1"/>
    </source>
</evidence>
<protein>
    <recommendedName>
        <fullName evidence="4">Aldehyde dehydrogenase</fullName>
    </recommendedName>
</protein>
<dbReference type="InterPro" id="IPR016162">
    <property type="entry name" value="Ald_DH_N"/>
</dbReference>
<gene>
    <name evidence="9" type="primary">ALDH3B2_1</name>
    <name evidence="9" type="ORF">BGW38_001902</name>
</gene>
<evidence type="ECO:0000313" key="10">
    <source>
        <dbReference type="Proteomes" id="UP000780801"/>
    </source>
</evidence>
<dbReference type="PANTHER" id="PTHR43570">
    <property type="entry name" value="ALDEHYDE DEHYDROGENASE"/>
    <property type="match status" value="1"/>
</dbReference>
<reference evidence="9" key="1">
    <citation type="journal article" date="2020" name="Fungal Divers.">
        <title>Resolving the Mortierellaceae phylogeny through synthesis of multi-gene phylogenetics and phylogenomics.</title>
        <authorList>
            <person name="Vandepol N."/>
            <person name="Liber J."/>
            <person name="Desiro A."/>
            <person name="Na H."/>
            <person name="Kennedy M."/>
            <person name="Barry K."/>
            <person name="Grigoriev I.V."/>
            <person name="Miller A.N."/>
            <person name="O'Donnell K."/>
            <person name="Stajich J.E."/>
            <person name="Bonito G."/>
        </authorList>
    </citation>
    <scope>NUCLEOTIDE SEQUENCE</scope>
    <source>
        <strain evidence="9">KOD1015</strain>
    </source>
</reference>
<dbReference type="PROSITE" id="PS00687">
    <property type="entry name" value="ALDEHYDE_DEHYDR_GLU"/>
    <property type="match status" value="1"/>
</dbReference>
<evidence type="ECO:0000256" key="4">
    <source>
        <dbReference type="PIRNR" id="PIRNR036492"/>
    </source>
</evidence>
<accession>A0A9P6FTN1</accession>
<evidence type="ECO:0000259" key="8">
    <source>
        <dbReference type="Pfam" id="PF00171"/>
    </source>
</evidence>
<dbReference type="InterPro" id="IPR012394">
    <property type="entry name" value="Aldehyde_DH_NAD(P)"/>
</dbReference>
<evidence type="ECO:0000256" key="2">
    <source>
        <dbReference type="ARBA" id="ARBA00023002"/>
    </source>
</evidence>
<evidence type="ECO:0000256" key="5">
    <source>
        <dbReference type="PIRSR" id="PIRSR036492-1"/>
    </source>
</evidence>
<evidence type="ECO:0000256" key="1">
    <source>
        <dbReference type="ARBA" id="ARBA00009986"/>
    </source>
</evidence>
<dbReference type="InterPro" id="IPR015590">
    <property type="entry name" value="Aldehyde_DH_dom"/>
</dbReference>
<comment type="similarity">
    <text evidence="1 4 7">Belongs to the aldehyde dehydrogenase family.</text>
</comment>
<feature type="active site" evidence="5">
    <location>
        <position position="257"/>
    </location>
</feature>
<name>A0A9P6FTN1_9FUNG</name>
<dbReference type="PANTHER" id="PTHR43570:SF16">
    <property type="entry name" value="ALDEHYDE DEHYDROGENASE TYPE III, ISOFORM Q"/>
    <property type="match status" value="1"/>
</dbReference>
<dbReference type="OrthoDB" id="440325at2759"/>
<feature type="active site" evidence="5 6">
    <location>
        <position position="222"/>
    </location>
</feature>
<dbReference type="InterPro" id="IPR029510">
    <property type="entry name" value="Ald_DH_CS_GLU"/>
</dbReference>
<dbReference type="Pfam" id="PF00171">
    <property type="entry name" value="Aldedh"/>
    <property type="match status" value="1"/>
</dbReference>
<dbReference type="InterPro" id="IPR016161">
    <property type="entry name" value="Ald_DH/histidinol_DH"/>
</dbReference>
<dbReference type="GO" id="GO:0006081">
    <property type="term" value="P:aldehyde metabolic process"/>
    <property type="evidence" value="ECO:0007669"/>
    <property type="project" value="InterPro"/>
</dbReference>
<dbReference type="Proteomes" id="UP000780801">
    <property type="component" value="Unassembled WGS sequence"/>
</dbReference>
<dbReference type="Gene3D" id="3.40.309.10">
    <property type="entry name" value="Aldehyde Dehydrogenase, Chain A, domain 2"/>
    <property type="match status" value="1"/>
</dbReference>
<dbReference type="EMBL" id="JAABOA010001628">
    <property type="protein sequence ID" value="KAF9581177.1"/>
    <property type="molecule type" value="Genomic_DNA"/>
</dbReference>
<sequence length="511" mass="56653">MTTPPSLRYNTEAEIQKAIETSRRTFQAGVTRPLAYRRQQLERLWKLLDENSSIICDAVWDDLRKPKNEVILGEIAVIKQDIAIAYENLEQWAKDEPITPSFLNRLGTTCVQRKEPRGSALLISPWNYPIQLALTPLVGVIAAGCTAVIKPSELAPSTAKLLADLVPLYLDPKSYILINGAIQETTQLLAAKWDHIFYTGNGAVAKIVMRAAAEHLTTLTLELGGKSPVFVLDDDANMKLVAKRISFGKTFNAGQSCIAPDYVLVTEKSEAKLIEAFRQSFEEMFGKDPKKSPDLGRIICHRHFHRIKKLLDGTDSSKIVVGGQTDESELYFAPTIVANVSVNDPLMSDELFAPILPLIRVRDVDEAIEIVNAQEDALALYVFSNDKKQIKKILDSTRSGGVCVNDTMMHVGELKLPFGGIGPSGMGAYHGKASFDTFTHTRSTMVKKLSVIGEKISEARYAPYSEKNLSLGRWALEPEPPFKKGVLNKGIKWVILAVLLSFGYKRYSSNQ</sequence>
<keyword evidence="2 4" id="KW-0560">Oxidoreductase</keyword>
<dbReference type="PIRSF" id="PIRSF036492">
    <property type="entry name" value="ALDH"/>
    <property type="match status" value="1"/>
</dbReference>
<dbReference type="GO" id="GO:0005737">
    <property type="term" value="C:cytoplasm"/>
    <property type="evidence" value="ECO:0007669"/>
    <property type="project" value="TreeGrafter"/>
</dbReference>
<comment type="caution">
    <text evidence="9">The sequence shown here is derived from an EMBL/GenBank/DDBJ whole genome shotgun (WGS) entry which is preliminary data.</text>
</comment>
<feature type="domain" description="Aldehyde dehydrogenase" evidence="8">
    <location>
        <begin position="9"/>
        <end position="443"/>
    </location>
</feature>
<dbReference type="InterPro" id="IPR016163">
    <property type="entry name" value="Ald_DH_C"/>
</dbReference>
<dbReference type="FunFam" id="3.40.605.10:FF:000004">
    <property type="entry name" value="Aldehyde dehydrogenase"/>
    <property type="match status" value="1"/>
</dbReference>